<organism evidence="7 8">
    <name type="scientific">Kingdonia uniflora</name>
    <dbReference type="NCBI Taxonomy" id="39325"/>
    <lineage>
        <taxon>Eukaryota</taxon>
        <taxon>Viridiplantae</taxon>
        <taxon>Streptophyta</taxon>
        <taxon>Embryophyta</taxon>
        <taxon>Tracheophyta</taxon>
        <taxon>Spermatophyta</taxon>
        <taxon>Magnoliopsida</taxon>
        <taxon>Ranunculales</taxon>
        <taxon>Circaeasteraceae</taxon>
        <taxon>Kingdonia</taxon>
    </lineage>
</organism>
<accession>A0A7J7LJY9</accession>
<dbReference type="CDD" id="cd10017">
    <property type="entry name" value="B3_DNA"/>
    <property type="match status" value="1"/>
</dbReference>
<dbReference type="SUPFAM" id="SSF101936">
    <property type="entry name" value="DNA-binding pseudobarrel domain"/>
    <property type="match status" value="1"/>
</dbReference>
<dbReference type="PANTHER" id="PTHR31391:SF4">
    <property type="entry name" value="B3 DOMAIN-CONTAINING PROTEIN OS03G0184500"/>
    <property type="match status" value="1"/>
</dbReference>
<keyword evidence="8" id="KW-1185">Reference proteome</keyword>
<evidence type="ECO:0000256" key="1">
    <source>
        <dbReference type="ARBA" id="ARBA00004123"/>
    </source>
</evidence>
<evidence type="ECO:0000313" key="8">
    <source>
        <dbReference type="Proteomes" id="UP000541444"/>
    </source>
</evidence>
<protein>
    <recommendedName>
        <fullName evidence="6">TF-B3 domain-containing protein</fullName>
    </recommendedName>
</protein>
<keyword evidence="5" id="KW-0539">Nucleus</keyword>
<dbReference type="GO" id="GO:0005634">
    <property type="term" value="C:nucleus"/>
    <property type="evidence" value="ECO:0007669"/>
    <property type="project" value="UniProtKB-SubCell"/>
</dbReference>
<dbReference type="EMBL" id="JACGCM010002222">
    <property type="protein sequence ID" value="KAF6142981.1"/>
    <property type="molecule type" value="Genomic_DNA"/>
</dbReference>
<evidence type="ECO:0000256" key="3">
    <source>
        <dbReference type="ARBA" id="ARBA00023125"/>
    </source>
</evidence>
<dbReference type="AlphaFoldDB" id="A0A7J7LJY9"/>
<sequence length="106" mass="11830">MRAKTCARERAKEVQQSLDSEHPSFVKFMVQSHVSGSFWSGLPAQFCDLYLPKNDVMVTLVGEKDEECQVKFKSGGFSVGWIGFPTAHNLVDGDALVFKLVKDAKF</sequence>
<evidence type="ECO:0000313" key="7">
    <source>
        <dbReference type="EMBL" id="KAF6142981.1"/>
    </source>
</evidence>
<dbReference type="InterPro" id="IPR003340">
    <property type="entry name" value="B3_DNA-bd"/>
</dbReference>
<dbReference type="Gene3D" id="2.40.330.10">
    <property type="entry name" value="DNA-binding pseudobarrel domain"/>
    <property type="match status" value="1"/>
</dbReference>
<comment type="caution">
    <text evidence="7">The sequence shown here is derived from an EMBL/GenBank/DDBJ whole genome shotgun (WGS) entry which is preliminary data.</text>
</comment>
<proteinExistence type="predicted"/>
<dbReference type="GO" id="GO:0003677">
    <property type="term" value="F:DNA binding"/>
    <property type="evidence" value="ECO:0007669"/>
    <property type="project" value="UniProtKB-KW"/>
</dbReference>
<name>A0A7J7LJY9_9MAGN</name>
<dbReference type="InterPro" id="IPR044837">
    <property type="entry name" value="REM16-like"/>
</dbReference>
<reference evidence="7 8" key="1">
    <citation type="journal article" date="2020" name="IScience">
        <title>Genome Sequencing of the Endangered Kingdonia uniflora (Circaeasteraceae, Ranunculales) Reveals Potential Mechanisms of Evolutionary Specialization.</title>
        <authorList>
            <person name="Sun Y."/>
            <person name="Deng T."/>
            <person name="Zhang A."/>
            <person name="Moore M.J."/>
            <person name="Landis J.B."/>
            <person name="Lin N."/>
            <person name="Zhang H."/>
            <person name="Zhang X."/>
            <person name="Huang J."/>
            <person name="Zhang X."/>
            <person name="Sun H."/>
            <person name="Wang H."/>
        </authorList>
    </citation>
    <scope>NUCLEOTIDE SEQUENCE [LARGE SCALE GENOMIC DNA]</scope>
    <source>
        <strain evidence="7">TB1705</strain>
        <tissue evidence="7">Leaf</tissue>
    </source>
</reference>
<keyword evidence="2" id="KW-0805">Transcription regulation</keyword>
<dbReference type="Pfam" id="PF02362">
    <property type="entry name" value="B3"/>
    <property type="match status" value="1"/>
</dbReference>
<dbReference type="SMART" id="SM01019">
    <property type="entry name" value="B3"/>
    <property type="match status" value="1"/>
</dbReference>
<keyword evidence="3" id="KW-0238">DNA-binding</keyword>
<evidence type="ECO:0000256" key="5">
    <source>
        <dbReference type="ARBA" id="ARBA00023242"/>
    </source>
</evidence>
<dbReference type="PROSITE" id="PS50863">
    <property type="entry name" value="B3"/>
    <property type="match status" value="1"/>
</dbReference>
<keyword evidence="4" id="KW-0804">Transcription</keyword>
<dbReference type="Proteomes" id="UP000541444">
    <property type="component" value="Unassembled WGS sequence"/>
</dbReference>
<comment type="subcellular location">
    <subcellularLocation>
        <location evidence="1">Nucleus</location>
    </subcellularLocation>
</comment>
<dbReference type="InterPro" id="IPR015300">
    <property type="entry name" value="DNA-bd_pseudobarrel_sf"/>
</dbReference>
<dbReference type="PANTHER" id="PTHR31391">
    <property type="entry name" value="B3 DOMAIN-CONTAINING PROTEIN OS11G0197600-RELATED"/>
    <property type="match status" value="1"/>
</dbReference>
<feature type="domain" description="TF-B3" evidence="6">
    <location>
        <begin position="25"/>
        <end position="106"/>
    </location>
</feature>
<evidence type="ECO:0000259" key="6">
    <source>
        <dbReference type="PROSITE" id="PS50863"/>
    </source>
</evidence>
<gene>
    <name evidence="7" type="ORF">GIB67_014548</name>
</gene>
<evidence type="ECO:0000256" key="4">
    <source>
        <dbReference type="ARBA" id="ARBA00023163"/>
    </source>
</evidence>
<dbReference type="OrthoDB" id="1909330at2759"/>
<evidence type="ECO:0000256" key="2">
    <source>
        <dbReference type="ARBA" id="ARBA00023015"/>
    </source>
</evidence>